<evidence type="ECO:0000259" key="14">
    <source>
        <dbReference type="PROSITE" id="PS51918"/>
    </source>
</evidence>
<evidence type="ECO:0000313" key="15">
    <source>
        <dbReference type="EMBL" id="ARF68277.1"/>
    </source>
</evidence>
<keyword evidence="3 12" id="KW-0949">S-adenosyl-L-methionine</keyword>
<dbReference type="HAMAP" id="MF_01225_B">
    <property type="entry name" value="MoaA_B"/>
    <property type="match status" value="1"/>
</dbReference>
<keyword evidence="6 12" id="KW-0408">Iron</keyword>
<dbReference type="SMART" id="SM00729">
    <property type="entry name" value="Elp3"/>
    <property type="match status" value="1"/>
</dbReference>
<dbReference type="InterPro" id="IPR000385">
    <property type="entry name" value="MoaA_NifB_PqqE_Fe-S-bd_CS"/>
</dbReference>
<sequence>MQSNWTDRYGRNHDYLRISVTDRCNLRCVYCMPAEGMKFEPEDRLLSFDEITEFVRVAARMGISRLRLTGGEPLVRKHLSVLIRRLAEIPGIQDIALTTNGMLLAKQARVLKEAGLTRVNISLDSLRPDRFRQITRGGEVSRVLDGIRASCEAGLSPVKLNVLLMKGRNDDEIADFLRMTIDHPVEIRFIEYMPIGTRNEEWREGYIPLQVVKERALQAGYDFTGTDKGIGSGPAEYYRIQGAAGTFGLIHPVSEHFCKTCNRLRLTADGNLKPCLYWSDEWNVRKWIGNEEGLKRLIQRALELKPESHEMARSLLGQQLSRTPTGRKMSQIGG</sequence>
<feature type="binding site" evidence="12">
    <location>
        <position position="193"/>
    </location>
    <ligand>
        <name>S-adenosyl-L-methionine</name>
        <dbReference type="ChEBI" id="CHEBI:59789"/>
    </ligand>
</feature>
<evidence type="ECO:0000256" key="12">
    <source>
        <dbReference type="HAMAP-Rule" id="MF_01225"/>
    </source>
</evidence>
<comment type="pathway">
    <text evidence="12">Cofactor biosynthesis; molybdopterin biosynthesis.</text>
</comment>
<feature type="binding site" evidence="12">
    <location>
        <position position="30"/>
    </location>
    <ligand>
        <name>S-adenosyl-L-methionine</name>
        <dbReference type="ChEBI" id="CHEBI:59789"/>
    </ligand>
</feature>
<feature type="binding site" evidence="12">
    <location>
        <position position="275"/>
    </location>
    <ligand>
        <name>[4Fe-4S] cluster</name>
        <dbReference type="ChEBI" id="CHEBI:49883"/>
        <label>2</label>
        <note>4Fe-4S-substrate</note>
    </ligand>
</feature>
<feature type="binding site" evidence="12">
    <location>
        <position position="98"/>
    </location>
    <ligand>
        <name>GTP</name>
        <dbReference type="ChEBI" id="CHEBI:37565"/>
    </ligand>
</feature>
<dbReference type="GO" id="GO:0006777">
    <property type="term" value="P:Mo-molybdopterin cofactor biosynthetic process"/>
    <property type="evidence" value="ECO:0007669"/>
    <property type="project" value="UniProtKB-UniRule"/>
</dbReference>
<keyword evidence="4 12" id="KW-0479">Metal-binding</keyword>
<evidence type="ECO:0000256" key="8">
    <source>
        <dbReference type="ARBA" id="ARBA00023134"/>
    </source>
</evidence>
<dbReference type="Pfam" id="PF06463">
    <property type="entry name" value="Mob_synth_C"/>
    <property type="match status" value="1"/>
</dbReference>
<feature type="binding site" evidence="12">
    <location>
        <position position="24"/>
    </location>
    <ligand>
        <name>[4Fe-4S] cluster</name>
        <dbReference type="ChEBI" id="CHEBI:49883"/>
        <label>1</label>
        <note>4Fe-4S-S-AdoMet</note>
    </ligand>
</feature>
<feature type="binding site" evidence="12">
    <location>
        <position position="159"/>
    </location>
    <ligand>
        <name>GTP</name>
        <dbReference type="ChEBI" id="CHEBI:37565"/>
    </ligand>
</feature>
<dbReference type="RefSeq" id="WP_083039976.1">
    <property type="nucleotide sequence ID" value="NZ_CP020557.1"/>
</dbReference>
<dbReference type="CDD" id="cd01335">
    <property type="entry name" value="Radical_SAM"/>
    <property type="match status" value="1"/>
</dbReference>
<dbReference type="PROSITE" id="PS01305">
    <property type="entry name" value="MOAA_NIFB_PQQE"/>
    <property type="match status" value="1"/>
</dbReference>
<evidence type="ECO:0000256" key="7">
    <source>
        <dbReference type="ARBA" id="ARBA00023014"/>
    </source>
</evidence>
<feature type="region of interest" description="Disordered" evidence="13">
    <location>
        <begin position="315"/>
        <end position="334"/>
    </location>
</feature>
<dbReference type="PROSITE" id="PS51918">
    <property type="entry name" value="RADICAL_SAM"/>
    <property type="match status" value="1"/>
</dbReference>
<reference evidence="15 16" key="1">
    <citation type="submission" date="2017-03" db="EMBL/GenBank/DDBJ databases">
        <title>Paenibacillus larvae genome sequencing.</title>
        <authorList>
            <person name="Dingman D.W."/>
        </authorList>
    </citation>
    <scope>NUCLEOTIDE SEQUENCE [LARGE SCALE GENOMIC DNA]</scope>
    <source>
        <strain evidence="15 16">SAG 10367</strain>
    </source>
</reference>
<dbReference type="InterPro" id="IPR040064">
    <property type="entry name" value="MoaA-like"/>
</dbReference>
<dbReference type="Gene3D" id="3.20.20.70">
    <property type="entry name" value="Aldolase class I"/>
    <property type="match status" value="1"/>
</dbReference>
<dbReference type="EC" id="4.1.99.22" evidence="1 12"/>
<dbReference type="InterPro" id="IPR013785">
    <property type="entry name" value="Aldolase_TIM"/>
</dbReference>
<comment type="subunit">
    <text evidence="12">Monomer and homodimer.</text>
</comment>
<dbReference type="NCBIfam" id="NF001199">
    <property type="entry name" value="PRK00164.2-1"/>
    <property type="match status" value="1"/>
</dbReference>
<dbReference type="Pfam" id="PF04055">
    <property type="entry name" value="Radical_SAM"/>
    <property type="match status" value="1"/>
</dbReference>
<feature type="binding site" evidence="12">
    <location>
        <position position="71"/>
    </location>
    <ligand>
        <name>S-adenosyl-L-methionine</name>
        <dbReference type="ChEBI" id="CHEBI:59789"/>
    </ligand>
</feature>
<comment type="similarity">
    <text evidence="12">Belongs to the radical SAM superfamily. MoaA family.</text>
</comment>
<evidence type="ECO:0000256" key="1">
    <source>
        <dbReference type="ARBA" id="ARBA00012167"/>
    </source>
</evidence>
<dbReference type="InterPro" id="IPR010505">
    <property type="entry name" value="MoaA_twitch"/>
</dbReference>
<protein>
    <recommendedName>
        <fullName evidence="1 12">GTP 3',8-cyclase</fullName>
        <ecNumber evidence="1 12">4.1.99.22</ecNumber>
    </recommendedName>
    <alternativeName>
        <fullName evidence="12">Molybdenum cofactor biosynthesis protein A</fullName>
    </alternativeName>
</protein>
<feature type="domain" description="Radical SAM core" evidence="14">
    <location>
        <begin position="8"/>
        <end position="222"/>
    </location>
</feature>
<dbReference type="EMBL" id="CP020557">
    <property type="protein sequence ID" value="ARF68277.1"/>
    <property type="molecule type" value="Genomic_DNA"/>
</dbReference>
<dbReference type="SFLD" id="SFLDG01383">
    <property type="entry name" value="cyclic_pyranopterin_phosphate"/>
    <property type="match status" value="1"/>
</dbReference>
<comment type="catalytic activity">
    <reaction evidence="11 12">
        <text>GTP + AH2 + S-adenosyl-L-methionine = (8S)-3',8-cyclo-7,8-dihydroguanosine 5'-triphosphate + 5'-deoxyadenosine + L-methionine + A + H(+)</text>
        <dbReference type="Rhea" id="RHEA:49576"/>
        <dbReference type="ChEBI" id="CHEBI:13193"/>
        <dbReference type="ChEBI" id="CHEBI:15378"/>
        <dbReference type="ChEBI" id="CHEBI:17319"/>
        <dbReference type="ChEBI" id="CHEBI:17499"/>
        <dbReference type="ChEBI" id="CHEBI:37565"/>
        <dbReference type="ChEBI" id="CHEBI:57844"/>
        <dbReference type="ChEBI" id="CHEBI:59789"/>
        <dbReference type="ChEBI" id="CHEBI:131766"/>
        <dbReference type="EC" id="4.1.99.22"/>
    </reaction>
</comment>
<evidence type="ECO:0000256" key="10">
    <source>
        <dbReference type="ARBA" id="ARBA00023239"/>
    </source>
</evidence>
<keyword evidence="5 12" id="KW-0547">Nucleotide-binding</keyword>
<dbReference type="GO" id="GO:0061798">
    <property type="term" value="F:GTP 3',8'-cyclase activity"/>
    <property type="evidence" value="ECO:0007669"/>
    <property type="project" value="UniProtKB-UniRule"/>
</dbReference>
<evidence type="ECO:0000256" key="9">
    <source>
        <dbReference type="ARBA" id="ARBA00023150"/>
    </source>
</evidence>
<dbReference type="GO" id="GO:0061799">
    <property type="term" value="F:cyclic pyranopterin monophosphate synthase activity"/>
    <property type="evidence" value="ECO:0007669"/>
    <property type="project" value="TreeGrafter"/>
</dbReference>
<dbReference type="SFLD" id="SFLDS00029">
    <property type="entry name" value="Radical_SAM"/>
    <property type="match status" value="1"/>
</dbReference>
<evidence type="ECO:0000256" key="6">
    <source>
        <dbReference type="ARBA" id="ARBA00023004"/>
    </source>
</evidence>
<feature type="binding site" evidence="12">
    <location>
        <position position="67"/>
    </location>
    <ligand>
        <name>GTP</name>
        <dbReference type="ChEBI" id="CHEBI:37565"/>
    </ligand>
</feature>
<feature type="binding site" evidence="12">
    <location>
        <position position="31"/>
    </location>
    <ligand>
        <name>[4Fe-4S] cluster</name>
        <dbReference type="ChEBI" id="CHEBI:49883"/>
        <label>1</label>
        <note>4Fe-4S-S-AdoMet</note>
    </ligand>
</feature>
<feature type="binding site" evidence="12">
    <location>
        <position position="28"/>
    </location>
    <ligand>
        <name>[4Fe-4S] cluster</name>
        <dbReference type="ChEBI" id="CHEBI:49883"/>
        <label>1</label>
        <note>4Fe-4S-S-AdoMet</note>
    </ligand>
</feature>
<feature type="binding site" evidence="12">
    <location>
        <begin position="263"/>
        <end position="265"/>
    </location>
    <ligand>
        <name>GTP</name>
        <dbReference type="ChEBI" id="CHEBI:37565"/>
    </ligand>
</feature>
<gene>
    <name evidence="12" type="primary">moaA</name>
    <name evidence="15" type="ORF">B7C51_11335</name>
</gene>
<organism evidence="15 16">
    <name type="scientific">Paenibacillus larvae subsp. pulvifaciens</name>
    <dbReference type="NCBI Taxonomy" id="1477"/>
    <lineage>
        <taxon>Bacteria</taxon>
        <taxon>Bacillati</taxon>
        <taxon>Bacillota</taxon>
        <taxon>Bacilli</taxon>
        <taxon>Bacillales</taxon>
        <taxon>Paenibacillaceae</taxon>
        <taxon>Paenibacillus</taxon>
    </lineage>
</organism>
<keyword evidence="10 12" id="KW-0456">Lyase</keyword>
<dbReference type="SFLD" id="SFLDG01067">
    <property type="entry name" value="SPASM/twitch_domain_containing"/>
    <property type="match status" value="1"/>
</dbReference>
<dbReference type="InterPro" id="IPR013483">
    <property type="entry name" value="MoaA"/>
</dbReference>
<evidence type="ECO:0000256" key="3">
    <source>
        <dbReference type="ARBA" id="ARBA00022691"/>
    </source>
</evidence>
<dbReference type="GO" id="GO:0005525">
    <property type="term" value="F:GTP binding"/>
    <property type="evidence" value="ECO:0007669"/>
    <property type="project" value="UniProtKB-UniRule"/>
</dbReference>
<dbReference type="InterPro" id="IPR006638">
    <property type="entry name" value="Elp3/MiaA/NifB-like_rSAM"/>
</dbReference>
<dbReference type="PANTHER" id="PTHR22960">
    <property type="entry name" value="MOLYBDOPTERIN COFACTOR SYNTHESIS PROTEIN A"/>
    <property type="match status" value="1"/>
</dbReference>
<dbReference type="GO" id="GO:0046872">
    <property type="term" value="F:metal ion binding"/>
    <property type="evidence" value="ECO:0007669"/>
    <property type="project" value="UniProtKB-KW"/>
</dbReference>
<feature type="binding site" evidence="12">
    <location>
        <position position="258"/>
    </location>
    <ligand>
        <name>[4Fe-4S] cluster</name>
        <dbReference type="ChEBI" id="CHEBI:49883"/>
        <label>2</label>
        <note>4Fe-4S-substrate</note>
    </ligand>
</feature>
<dbReference type="CDD" id="cd21117">
    <property type="entry name" value="Twitch_MoaA"/>
    <property type="match status" value="1"/>
</dbReference>
<dbReference type="PANTHER" id="PTHR22960:SF0">
    <property type="entry name" value="MOLYBDENUM COFACTOR BIOSYNTHESIS PROTEIN 1"/>
    <property type="match status" value="1"/>
</dbReference>
<comment type="cofactor">
    <cofactor evidence="12">
        <name>[4Fe-4S] cluster</name>
        <dbReference type="ChEBI" id="CHEBI:49883"/>
    </cofactor>
    <text evidence="12">Binds 2 [4Fe-4S] clusters. Binds 1 [4Fe-4S] cluster coordinated with 3 cysteines and an exchangeable S-adenosyl-L-methionine and 1 [4Fe-4S] cluster coordinated with 3 cysteines and the GTP-derived substrate.</text>
</comment>
<keyword evidence="7 12" id="KW-0411">Iron-sulfur</keyword>
<dbReference type="GO" id="GO:1904047">
    <property type="term" value="F:S-adenosyl-L-methionine binding"/>
    <property type="evidence" value="ECO:0007669"/>
    <property type="project" value="UniProtKB-UniRule"/>
</dbReference>
<evidence type="ECO:0000256" key="13">
    <source>
        <dbReference type="SAM" id="MobiDB-lite"/>
    </source>
</evidence>
<evidence type="ECO:0000313" key="16">
    <source>
        <dbReference type="Proteomes" id="UP000192727"/>
    </source>
</evidence>
<feature type="binding site" evidence="12">
    <location>
        <position position="17"/>
    </location>
    <ligand>
        <name>GTP</name>
        <dbReference type="ChEBI" id="CHEBI:37565"/>
    </ligand>
</feature>
<dbReference type="GO" id="GO:0051539">
    <property type="term" value="F:4 iron, 4 sulfur cluster binding"/>
    <property type="evidence" value="ECO:0007669"/>
    <property type="project" value="UniProtKB-UniRule"/>
</dbReference>
<dbReference type="AlphaFoldDB" id="A0A1V0UT23"/>
<proteinExistence type="inferred from homology"/>
<dbReference type="Proteomes" id="UP000192727">
    <property type="component" value="Chromosome"/>
</dbReference>
<dbReference type="InterPro" id="IPR007197">
    <property type="entry name" value="rSAM"/>
</dbReference>
<dbReference type="NCBIfam" id="TIGR02666">
    <property type="entry name" value="moaA"/>
    <property type="match status" value="1"/>
</dbReference>
<dbReference type="UniPathway" id="UPA00344"/>
<evidence type="ECO:0000256" key="5">
    <source>
        <dbReference type="ARBA" id="ARBA00022741"/>
    </source>
</evidence>
<feature type="binding site" evidence="12">
    <location>
        <position position="261"/>
    </location>
    <ligand>
        <name>[4Fe-4S] cluster</name>
        <dbReference type="ChEBI" id="CHEBI:49883"/>
        <label>2</label>
        <note>4Fe-4S-substrate</note>
    </ligand>
</feature>
<evidence type="ECO:0000256" key="4">
    <source>
        <dbReference type="ARBA" id="ARBA00022723"/>
    </source>
</evidence>
<dbReference type="SFLD" id="SFLDG01386">
    <property type="entry name" value="main_SPASM_domain-containing"/>
    <property type="match status" value="1"/>
</dbReference>
<dbReference type="SUPFAM" id="SSF102114">
    <property type="entry name" value="Radical SAM enzymes"/>
    <property type="match status" value="1"/>
</dbReference>
<accession>A0A1V0UT23</accession>
<keyword evidence="2 12" id="KW-0004">4Fe-4S</keyword>
<dbReference type="InterPro" id="IPR058240">
    <property type="entry name" value="rSAM_sf"/>
</dbReference>
<keyword evidence="9 12" id="KW-0501">Molybdenum cofactor biosynthesis</keyword>
<dbReference type="InterPro" id="IPR050105">
    <property type="entry name" value="MoCo_biosynth_MoaA/MoaC"/>
</dbReference>
<keyword evidence="8 12" id="KW-0342">GTP-binding</keyword>
<comment type="function">
    <text evidence="12">Catalyzes the cyclization of GTP to (8S)-3',8-cyclo-7,8-dihydroguanosine 5'-triphosphate.</text>
</comment>
<evidence type="ECO:0000256" key="2">
    <source>
        <dbReference type="ARBA" id="ARBA00022485"/>
    </source>
</evidence>
<name>A0A1V0UT23_9BACL</name>
<feature type="binding site" evidence="12">
    <location>
        <position position="122"/>
    </location>
    <ligand>
        <name>S-adenosyl-L-methionine</name>
        <dbReference type="ChEBI" id="CHEBI:59789"/>
    </ligand>
</feature>
<evidence type="ECO:0000256" key="11">
    <source>
        <dbReference type="ARBA" id="ARBA00048697"/>
    </source>
</evidence>